<dbReference type="PIRSF" id="PIRSF016315">
    <property type="entry name" value="ARP2/3_P21-Arc"/>
    <property type="match status" value="1"/>
</dbReference>
<evidence type="ECO:0000313" key="7">
    <source>
        <dbReference type="EMBL" id="CAE0106525.1"/>
    </source>
</evidence>
<evidence type="ECO:0000256" key="6">
    <source>
        <dbReference type="PIRNR" id="PIRNR016315"/>
    </source>
</evidence>
<keyword evidence="3 6" id="KW-0963">Cytoplasm</keyword>
<comment type="subunit">
    <text evidence="6">Component of the Arp2/3 complex.</text>
</comment>
<comment type="similarity">
    <text evidence="2 6">Belongs to the ARPC3 family.</text>
</comment>
<gene>
    <name evidence="7" type="ORF">HERI1096_LOCUS7184</name>
</gene>
<dbReference type="GO" id="GO:0034314">
    <property type="term" value="P:Arp2/3 complex-mediated actin nucleation"/>
    <property type="evidence" value="ECO:0007669"/>
    <property type="project" value="UniProtKB-UniRule"/>
</dbReference>
<dbReference type="Gene3D" id="1.10.1760.10">
    <property type="entry name" value="Actin-related protein 2/3 complex subunit 3"/>
    <property type="match status" value="1"/>
</dbReference>
<name>A0A7S3AL63_9EUKA</name>
<dbReference type="Pfam" id="PF04062">
    <property type="entry name" value="P21-Arc"/>
    <property type="match status" value="1"/>
</dbReference>
<evidence type="ECO:0000256" key="1">
    <source>
        <dbReference type="ARBA" id="ARBA00004245"/>
    </source>
</evidence>
<dbReference type="GO" id="GO:0005885">
    <property type="term" value="C:Arp2/3 protein complex"/>
    <property type="evidence" value="ECO:0007669"/>
    <property type="project" value="UniProtKB-UniRule"/>
</dbReference>
<evidence type="ECO:0000256" key="3">
    <source>
        <dbReference type="ARBA" id="ARBA00022490"/>
    </source>
</evidence>
<evidence type="ECO:0000256" key="4">
    <source>
        <dbReference type="ARBA" id="ARBA00023203"/>
    </source>
</evidence>
<dbReference type="GO" id="GO:0030833">
    <property type="term" value="P:regulation of actin filament polymerization"/>
    <property type="evidence" value="ECO:0007669"/>
    <property type="project" value="InterPro"/>
</dbReference>
<dbReference type="InterPro" id="IPR007204">
    <property type="entry name" value="ARPC3"/>
</dbReference>
<protein>
    <recommendedName>
        <fullName evidence="6">Actin-related protein 2/3 complex subunit 3</fullName>
    </recommendedName>
</protein>
<dbReference type="AlphaFoldDB" id="A0A7S3AL63"/>
<dbReference type="InterPro" id="IPR036753">
    <property type="entry name" value="ARPC3_sf"/>
</dbReference>
<comment type="function">
    <text evidence="6">Functions as component of the Arp2/3 complex which is involved in regulation of actin polymerization and together with an activating nucleation-promoting factor (NPF) mediates the formation of branched actin networks.</text>
</comment>
<evidence type="ECO:0000256" key="5">
    <source>
        <dbReference type="ARBA" id="ARBA00023212"/>
    </source>
</evidence>
<accession>A0A7S3AL63</accession>
<evidence type="ECO:0000256" key="2">
    <source>
        <dbReference type="ARBA" id="ARBA00010856"/>
    </source>
</evidence>
<keyword evidence="4 6" id="KW-0009">Actin-binding</keyword>
<sequence>MNDKEAEVVCGCAILPIKTTTRGPAPPCPEGEDDVLDEILGFFKANVLFKQFEVKGAADRVLIYLTLYITQCLSKLNTVASKADGVRALTSMAHETFHIPGDGGFPLGSFFPAPASAREADLCRSYLKQLREEMGRRVLSKVYQSPDGVASKFWLVFAKRKFMNKAL</sequence>
<reference evidence="7" key="1">
    <citation type="submission" date="2021-01" db="EMBL/GenBank/DDBJ databases">
        <authorList>
            <person name="Corre E."/>
            <person name="Pelletier E."/>
            <person name="Niang G."/>
            <person name="Scheremetjew M."/>
            <person name="Finn R."/>
            <person name="Kale V."/>
            <person name="Holt S."/>
            <person name="Cochrane G."/>
            <person name="Meng A."/>
            <person name="Brown T."/>
            <person name="Cohen L."/>
        </authorList>
    </citation>
    <scope>NUCLEOTIDE SEQUENCE</scope>
    <source>
        <strain evidence="7">CCMP281</strain>
    </source>
</reference>
<organism evidence="7">
    <name type="scientific">Haptolina ericina</name>
    <dbReference type="NCBI Taxonomy" id="156174"/>
    <lineage>
        <taxon>Eukaryota</taxon>
        <taxon>Haptista</taxon>
        <taxon>Haptophyta</taxon>
        <taxon>Prymnesiophyceae</taxon>
        <taxon>Prymnesiales</taxon>
        <taxon>Prymnesiaceae</taxon>
        <taxon>Haptolina</taxon>
    </lineage>
</organism>
<keyword evidence="5 6" id="KW-0206">Cytoskeleton</keyword>
<dbReference type="EMBL" id="HBHX01012899">
    <property type="protein sequence ID" value="CAE0106525.1"/>
    <property type="molecule type" value="Transcribed_RNA"/>
</dbReference>
<dbReference type="SUPFAM" id="SSF69060">
    <property type="entry name" value="Arp2/3 complex 21 kDa subunit ARPC3"/>
    <property type="match status" value="1"/>
</dbReference>
<dbReference type="GO" id="GO:0003779">
    <property type="term" value="F:actin binding"/>
    <property type="evidence" value="ECO:0007669"/>
    <property type="project" value="UniProtKB-KW"/>
</dbReference>
<dbReference type="PANTHER" id="PTHR12391">
    <property type="entry name" value="ARP2/3 COMPLEX 21 KD SUBUNIT"/>
    <property type="match status" value="1"/>
</dbReference>
<proteinExistence type="inferred from homology"/>
<comment type="subcellular location">
    <subcellularLocation>
        <location evidence="1 6">Cytoplasm</location>
        <location evidence="1 6">Cytoskeleton</location>
    </subcellularLocation>
</comment>